<accession>A0A0C2FBJ3</accession>
<name>A0A0C2FBJ3_9BILA</name>
<dbReference type="OrthoDB" id="444325at2759"/>
<keyword evidence="2" id="KW-1185">Reference proteome</keyword>
<protein>
    <submittedName>
        <fullName evidence="1">Uncharacterized protein</fullName>
    </submittedName>
</protein>
<evidence type="ECO:0000313" key="1">
    <source>
        <dbReference type="EMBL" id="KIH44164.1"/>
    </source>
</evidence>
<organism evidence="1 2">
    <name type="scientific">Ancylostoma duodenale</name>
    <dbReference type="NCBI Taxonomy" id="51022"/>
    <lineage>
        <taxon>Eukaryota</taxon>
        <taxon>Metazoa</taxon>
        <taxon>Ecdysozoa</taxon>
        <taxon>Nematoda</taxon>
        <taxon>Chromadorea</taxon>
        <taxon>Rhabditida</taxon>
        <taxon>Rhabditina</taxon>
        <taxon>Rhabditomorpha</taxon>
        <taxon>Strongyloidea</taxon>
        <taxon>Ancylostomatidae</taxon>
        <taxon>Ancylostomatinae</taxon>
        <taxon>Ancylostoma</taxon>
    </lineage>
</organism>
<dbReference type="AlphaFoldDB" id="A0A0C2FBJ3"/>
<reference evidence="1 2" key="1">
    <citation type="submission" date="2013-12" db="EMBL/GenBank/DDBJ databases">
        <title>Draft genome of the parsitic nematode Ancylostoma duodenale.</title>
        <authorList>
            <person name="Mitreva M."/>
        </authorList>
    </citation>
    <scope>NUCLEOTIDE SEQUENCE [LARGE SCALE GENOMIC DNA]</scope>
    <source>
        <strain evidence="1 2">Zhejiang</strain>
    </source>
</reference>
<dbReference type="Proteomes" id="UP000054047">
    <property type="component" value="Unassembled WGS sequence"/>
</dbReference>
<gene>
    <name evidence="1" type="ORF">ANCDUO_25819</name>
</gene>
<dbReference type="EMBL" id="KN779832">
    <property type="protein sequence ID" value="KIH44164.1"/>
    <property type="molecule type" value="Genomic_DNA"/>
</dbReference>
<evidence type="ECO:0000313" key="2">
    <source>
        <dbReference type="Proteomes" id="UP000054047"/>
    </source>
</evidence>
<proteinExistence type="predicted"/>
<feature type="non-terminal residue" evidence="1">
    <location>
        <position position="1"/>
    </location>
</feature>
<sequence length="60" mass="6930">PMRKMSREELTAQPPNSSEFPYMDILQEFMAAFVFFRVQHPTPDEASLKTRNLQGAAEKN</sequence>